<dbReference type="SUPFAM" id="SSF52540">
    <property type="entry name" value="P-loop containing nucleoside triphosphate hydrolases"/>
    <property type="match status" value="1"/>
</dbReference>
<keyword evidence="4" id="KW-0067">ATP-binding</keyword>
<dbReference type="GO" id="GO:0005524">
    <property type="term" value="F:ATP binding"/>
    <property type="evidence" value="ECO:0007669"/>
    <property type="project" value="UniProtKB-KW"/>
</dbReference>
<dbReference type="Pfam" id="PF21010">
    <property type="entry name" value="HA2_C"/>
    <property type="match status" value="1"/>
</dbReference>
<dbReference type="GO" id="GO:0004386">
    <property type="term" value="F:helicase activity"/>
    <property type="evidence" value="ECO:0007669"/>
    <property type="project" value="UniProtKB-KW"/>
</dbReference>
<dbReference type="EMBL" id="VTZN01000446">
    <property type="protein sequence ID" value="KAA1242386.1"/>
    <property type="molecule type" value="Genomic_DNA"/>
</dbReference>
<dbReference type="Gene3D" id="1.20.120.1080">
    <property type="match status" value="1"/>
</dbReference>
<evidence type="ECO:0000313" key="7">
    <source>
        <dbReference type="Proteomes" id="UP000324701"/>
    </source>
</evidence>
<protein>
    <submittedName>
        <fullName evidence="6">ATP-dependent helicase</fullName>
    </submittedName>
</protein>
<accession>A0A5B1B2B0</accession>
<dbReference type="Pfam" id="PF07717">
    <property type="entry name" value="OB_NTP_bind"/>
    <property type="match status" value="1"/>
</dbReference>
<gene>
    <name evidence="6" type="ORF">F0Q45_26345</name>
</gene>
<dbReference type="Pfam" id="PF04408">
    <property type="entry name" value="WHD_HA2"/>
    <property type="match status" value="1"/>
</dbReference>
<evidence type="ECO:0000256" key="3">
    <source>
        <dbReference type="ARBA" id="ARBA00022806"/>
    </source>
</evidence>
<dbReference type="PANTHER" id="PTHR18934">
    <property type="entry name" value="ATP-DEPENDENT RNA HELICASE"/>
    <property type="match status" value="1"/>
</dbReference>
<comment type="caution">
    <text evidence="6">The sequence shown here is derived from an EMBL/GenBank/DDBJ whole genome shotgun (WGS) entry which is preliminary data.</text>
</comment>
<dbReference type="InterPro" id="IPR027417">
    <property type="entry name" value="P-loop_NTPase"/>
</dbReference>
<keyword evidence="2" id="KW-0378">Hydrolase</keyword>
<dbReference type="RefSeq" id="WP_306439477.1">
    <property type="nucleotide sequence ID" value="NZ_VTZN01000446.1"/>
</dbReference>
<reference evidence="6 7" key="1">
    <citation type="submission" date="2019-09" db="EMBL/GenBank/DDBJ databases">
        <title>Report of infection by Mycobacterium simiae a patient suffering from pulmonary tuberculosis.</title>
        <authorList>
            <person name="Mohanty P.S."/>
            <person name="Bansal A.K."/>
            <person name="Singh H."/>
            <person name="Sharma S."/>
            <person name="Patil S.A."/>
            <person name="Upadhaya P."/>
            <person name="Singh P.K."/>
            <person name="Kumar D."/>
            <person name="Kumar S."/>
            <person name="Singh R.K."/>
            <person name="Chaudhary B."/>
        </authorList>
    </citation>
    <scope>NUCLEOTIDE SEQUENCE [LARGE SCALE GENOMIC DNA]</scope>
    <source>
        <strain evidence="6 7">JAL-560-SIM</strain>
    </source>
</reference>
<evidence type="ECO:0000256" key="2">
    <source>
        <dbReference type="ARBA" id="ARBA00022801"/>
    </source>
</evidence>
<dbReference type="AlphaFoldDB" id="A0A5B1B2B0"/>
<keyword evidence="1" id="KW-0547">Nucleotide-binding</keyword>
<evidence type="ECO:0000313" key="6">
    <source>
        <dbReference type="EMBL" id="KAA1242386.1"/>
    </source>
</evidence>
<proteinExistence type="predicted"/>
<name>A0A5B1B2B0_MYCSI</name>
<dbReference type="FunFam" id="1.20.120.1080:FF:000005">
    <property type="entry name" value="ATP-dependent helicase HrpA"/>
    <property type="match status" value="1"/>
</dbReference>
<dbReference type="Proteomes" id="UP000324701">
    <property type="component" value="Unassembled WGS sequence"/>
</dbReference>
<dbReference type="InterPro" id="IPR048333">
    <property type="entry name" value="HA2_WH"/>
</dbReference>
<dbReference type="GO" id="GO:0003723">
    <property type="term" value="F:RNA binding"/>
    <property type="evidence" value="ECO:0007669"/>
    <property type="project" value="TreeGrafter"/>
</dbReference>
<evidence type="ECO:0000256" key="4">
    <source>
        <dbReference type="ARBA" id="ARBA00022840"/>
    </source>
</evidence>
<organism evidence="6 7">
    <name type="scientific">Mycobacterium simiae</name>
    <name type="common">Mycobacterium habana</name>
    <dbReference type="NCBI Taxonomy" id="1784"/>
    <lineage>
        <taxon>Bacteria</taxon>
        <taxon>Bacillati</taxon>
        <taxon>Actinomycetota</taxon>
        <taxon>Actinomycetes</taxon>
        <taxon>Mycobacteriales</taxon>
        <taxon>Mycobacteriaceae</taxon>
        <taxon>Mycobacterium</taxon>
        <taxon>Mycobacterium simiae complex</taxon>
    </lineage>
</organism>
<keyword evidence="7" id="KW-1185">Reference proteome</keyword>
<dbReference type="PANTHER" id="PTHR18934:SF99">
    <property type="entry name" value="ATP-DEPENDENT RNA HELICASE DHX37-RELATED"/>
    <property type="match status" value="1"/>
</dbReference>
<sequence length="271" mass="30973">ILQMAALQLGEIEHFPFLDPPDRRSIRDGVQLLQELGAFDQHGAITDLGRRLAQLPVDPRVGRMILQAETEGCVREVLVLAAALTIPDPRERPTDREEAARQLHARFADENSDFVGYLNLWHYLREQRTELLGNAFRRMCRDEFLHYLRIREWQDLVGQLRSIARDLGILESDELVEPARVHAALLAGLLSHVGMRREDAREYLGARNARFLLAPGSVLTKRPPRWVVVAELVETSRLYGRIAARIQPEVVERVAGDLVQRTYSEPHWDAT</sequence>
<feature type="non-terminal residue" evidence="6">
    <location>
        <position position="271"/>
    </location>
</feature>
<dbReference type="InterPro" id="IPR011709">
    <property type="entry name" value="DEAD-box_helicase_OB_fold"/>
</dbReference>
<dbReference type="SMART" id="SM00847">
    <property type="entry name" value="HA2"/>
    <property type="match status" value="1"/>
</dbReference>
<evidence type="ECO:0000256" key="1">
    <source>
        <dbReference type="ARBA" id="ARBA00022741"/>
    </source>
</evidence>
<feature type="non-terminal residue" evidence="6">
    <location>
        <position position="1"/>
    </location>
</feature>
<keyword evidence="3 6" id="KW-0347">Helicase</keyword>
<dbReference type="InterPro" id="IPR007502">
    <property type="entry name" value="Helicase-assoc_dom"/>
</dbReference>
<dbReference type="GO" id="GO:0016787">
    <property type="term" value="F:hydrolase activity"/>
    <property type="evidence" value="ECO:0007669"/>
    <property type="project" value="UniProtKB-KW"/>
</dbReference>
<feature type="domain" description="Helicase-associated" evidence="5">
    <location>
        <begin position="28"/>
        <end position="118"/>
    </location>
</feature>
<evidence type="ECO:0000259" key="5">
    <source>
        <dbReference type="SMART" id="SM00847"/>
    </source>
</evidence>